<evidence type="ECO:0000313" key="7">
    <source>
        <dbReference type="Proteomes" id="UP000427716"/>
    </source>
</evidence>
<feature type="transmembrane region" description="Helical" evidence="5">
    <location>
        <begin position="6"/>
        <end position="26"/>
    </location>
</feature>
<dbReference type="Pfam" id="PF04191">
    <property type="entry name" value="PEMT"/>
    <property type="match status" value="1"/>
</dbReference>
<dbReference type="Proteomes" id="UP000427716">
    <property type="component" value="Chromosome"/>
</dbReference>
<keyword evidence="7" id="KW-1185">Reference proteome</keyword>
<keyword evidence="3 5" id="KW-1133">Transmembrane helix</keyword>
<dbReference type="PANTHER" id="PTHR12714">
    <property type="entry name" value="PROTEIN-S ISOPRENYLCYSTEINE O-METHYLTRANSFERASE"/>
    <property type="match status" value="1"/>
</dbReference>
<evidence type="ECO:0000256" key="1">
    <source>
        <dbReference type="ARBA" id="ARBA00004127"/>
    </source>
</evidence>
<protein>
    <submittedName>
        <fullName evidence="6">DUF1295 domain-containing protein</fullName>
    </submittedName>
</protein>
<keyword evidence="4 5" id="KW-0472">Membrane</keyword>
<gene>
    <name evidence="6" type="ORF">GM160_03155</name>
</gene>
<evidence type="ECO:0000313" key="6">
    <source>
        <dbReference type="EMBL" id="QGT77973.1"/>
    </source>
</evidence>
<evidence type="ECO:0000256" key="4">
    <source>
        <dbReference type="ARBA" id="ARBA00023136"/>
    </source>
</evidence>
<sequence length="151" mass="16734">MLTKLIPPPVALLIAIALVYALATLWPGATLDWPWLTWLAWGLFATGGLLMLAAVISLAQAHTTINPIHPERTRHLVTSGIYRLSRNPIYLGDALLLTGVVCWFGHPAGVLAIAAFVGFIDRFQIRGEERVLTQRFGAGYSAYRARTRRWI</sequence>
<dbReference type="EMBL" id="CP046415">
    <property type="protein sequence ID" value="QGT77973.1"/>
    <property type="molecule type" value="Genomic_DNA"/>
</dbReference>
<keyword evidence="2 5" id="KW-0812">Transmembrane</keyword>
<feature type="transmembrane region" description="Helical" evidence="5">
    <location>
        <begin position="38"/>
        <end position="59"/>
    </location>
</feature>
<dbReference type="KEGG" id="ghl:GM160_03155"/>
<dbReference type="Gene3D" id="1.20.120.1630">
    <property type="match status" value="1"/>
</dbReference>
<feature type="transmembrane region" description="Helical" evidence="5">
    <location>
        <begin position="94"/>
        <end position="120"/>
    </location>
</feature>
<dbReference type="GO" id="GO:0016740">
    <property type="term" value="F:transferase activity"/>
    <property type="evidence" value="ECO:0007669"/>
    <property type="project" value="UniProtKB-ARBA"/>
</dbReference>
<evidence type="ECO:0000256" key="3">
    <source>
        <dbReference type="ARBA" id="ARBA00022989"/>
    </source>
</evidence>
<evidence type="ECO:0000256" key="2">
    <source>
        <dbReference type="ARBA" id="ARBA00022692"/>
    </source>
</evidence>
<dbReference type="AlphaFoldDB" id="A0A6I6D264"/>
<reference evidence="6 7" key="1">
    <citation type="submission" date="2019-11" db="EMBL/GenBank/DDBJ databases">
        <authorList>
            <person name="Zhang J."/>
            <person name="Sun C."/>
        </authorList>
    </citation>
    <scope>NUCLEOTIDE SEQUENCE [LARGE SCALE GENOMIC DNA]</scope>
    <source>
        <strain evidence="7">sp2</strain>
    </source>
</reference>
<organism evidence="6 7">
    <name type="scientific">Guyparkeria halophila</name>
    <dbReference type="NCBI Taxonomy" id="47960"/>
    <lineage>
        <taxon>Bacteria</taxon>
        <taxon>Pseudomonadati</taxon>
        <taxon>Pseudomonadota</taxon>
        <taxon>Gammaproteobacteria</taxon>
        <taxon>Chromatiales</taxon>
        <taxon>Thioalkalibacteraceae</taxon>
        <taxon>Guyparkeria</taxon>
    </lineage>
</organism>
<dbReference type="InterPro" id="IPR007318">
    <property type="entry name" value="Phopholipid_MeTrfase"/>
</dbReference>
<comment type="subcellular location">
    <subcellularLocation>
        <location evidence="1">Endomembrane system</location>
        <topology evidence="1">Multi-pass membrane protein</topology>
    </subcellularLocation>
</comment>
<accession>A0A6I6D264</accession>
<dbReference type="PANTHER" id="PTHR12714:SF24">
    <property type="entry name" value="SLR1182 PROTEIN"/>
    <property type="match status" value="1"/>
</dbReference>
<dbReference type="GO" id="GO:0012505">
    <property type="term" value="C:endomembrane system"/>
    <property type="evidence" value="ECO:0007669"/>
    <property type="project" value="UniProtKB-SubCell"/>
</dbReference>
<name>A0A6I6D264_9GAMM</name>
<evidence type="ECO:0000256" key="5">
    <source>
        <dbReference type="SAM" id="Phobius"/>
    </source>
</evidence>
<proteinExistence type="predicted"/>
<dbReference type="RefSeq" id="WP_156228040.1">
    <property type="nucleotide sequence ID" value="NZ_CP046415.1"/>
</dbReference>